<accession>A0A8X6Q5S7</accession>
<proteinExistence type="predicted"/>
<dbReference type="AlphaFoldDB" id="A0A8X6Q5S7"/>
<keyword evidence="2" id="KW-1185">Reference proteome</keyword>
<gene>
    <name evidence="1" type="ORF">NPIL_687181</name>
</gene>
<reference evidence="1" key="1">
    <citation type="submission" date="2020-08" db="EMBL/GenBank/DDBJ databases">
        <title>Multicomponent nature underlies the extraordinary mechanical properties of spider dragline silk.</title>
        <authorList>
            <person name="Kono N."/>
            <person name="Nakamura H."/>
            <person name="Mori M."/>
            <person name="Yoshida Y."/>
            <person name="Ohtoshi R."/>
            <person name="Malay A.D."/>
            <person name="Moran D.A.P."/>
            <person name="Tomita M."/>
            <person name="Numata K."/>
            <person name="Arakawa K."/>
        </authorList>
    </citation>
    <scope>NUCLEOTIDE SEQUENCE</scope>
</reference>
<sequence length="695" mass="82773">MGYHINFRLYKNHSRLQKKKKMSKQPHISEQLETRVENSKENSDSLFKIGIKESNDPMYGFDKLYEELLLKNEIDAGLKQVLENVDKQRTNRENVSNRIHVAKRKPMLQRSFVKPRYKVKVEHSEKKELMEQIKYMVQKNLMVKKKLGPKRTYMAERIHIVTLGGKILCFTDSSTEIRRLSQKKFSKLSKEMKKNIISIFRLKSIEMKSVEVIKSLKEWAKPVPEKKVLSSSEKSMIKWKDLFRKAPRLRRLFEHLILMICDKERLQAENVKLLSETIYLEWISILQLAVNQQRHTCNQKLSIKHFPVEFQEMFSDLASHQNDKMLQIPEISAKKINFNFEDEIFNFKYLIKREDFDQLILQMPNQPSIIYLIPSFMEYLQSKHRYQYPLKCLYMISAIVSCSYCPFFHSKQLADIARYFFDCLQNVRFPYCKSTNICYKIGEILNALGNKIPCVKKAFLQDFRKQLANPCNNAYNFCCAILVTVESMGATAIKYILQQNFKKIAEFAEDESRYEFYFLLLDVCEHFITDFIEKGQTNKDSKTDISIASNCFDFFKSALILRLSPAFRKYEKRLRKIQNYNKKDCFPFTYGYINPEKFILDFLKTGPKFKKLVHPKRRNYCFDCEHVLIFNDYRLGCVAKEKHLESSSENYNLIKTYQSIPQQFLDDRVKEINENMKTEREERMRRSMIETIYFI</sequence>
<organism evidence="1 2">
    <name type="scientific">Nephila pilipes</name>
    <name type="common">Giant wood spider</name>
    <name type="synonym">Nephila maculata</name>
    <dbReference type="NCBI Taxonomy" id="299642"/>
    <lineage>
        <taxon>Eukaryota</taxon>
        <taxon>Metazoa</taxon>
        <taxon>Ecdysozoa</taxon>
        <taxon>Arthropoda</taxon>
        <taxon>Chelicerata</taxon>
        <taxon>Arachnida</taxon>
        <taxon>Araneae</taxon>
        <taxon>Araneomorphae</taxon>
        <taxon>Entelegynae</taxon>
        <taxon>Araneoidea</taxon>
        <taxon>Nephilidae</taxon>
        <taxon>Nephila</taxon>
    </lineage>
</organism>
<dbReference type="EMBL" id="BMAW01076550">
    <property type="protein sequence ID" value="GFU02004.1"/>
    <property type="molecule type" value="Genomic_DNA"/>
</dbReference>
<dbReference type="Proteomes" id="UP000887013">
    <property type="component" value="Unassembled WGS sequence"/>
</dbReference>
<comment type="caution">
    <text evidence="1">The sequence shown here is derived from an EMBL/GenBank/DDBJ whole genome shotgun (WGS) entry which is preliminary data.</text>
</comment>
<evidence type="ECO:0000313" key="1">
    <source>
        <dbReference type="EMBL" id="GFU02004.1"/>
    </source>
</evidence>
<evidence type="ECO:0000313" key="2">
    <source>
        <dbReference type="Proteomes" id="UP000887013"/>
    </source>
</evidence>
<dbReference type="OrthoDB" id="6436055at2759"/>
<name>A0A8X6Q5S7_NEPPI</name>
<protein>
    <submittedName>
        <fullName evidence="1">Uncharacterized protein</fullName>
    </submittedName>
</protein>